<dbReference type="PANTHER" id="PTHR30572:SF18">
    <property type="entry name" value="ABC-TYPE MACROLIDE FAMILY EXPORT SYSTEM PERMEASE COMPONENT 2"/>
    <property type="match status" value="1"/>
</dbReference>
<sequence length="809" mass="90218">MIRIARRKWHVFSTAIVADTITMIRNYCRIAWRNLVHNKAFSAINILGLALGLACSLLMILWVQDERSMDRFHEKGDQLYQVYLRQSYDGKVDGGYLTQGPLAAELKKEIPEVLYASGLQYYPPVAFQVNDKALKMSGGYASPDFFRMFSYQVLQGTAASAIDKPGTIAISRHMAELFFGSPEAAMGKTIRYEDTTNLAVSAVYEVPATSSQQFDFIRNWDDFTRGNAWAKSWGSFSPATYIRLRDNADRYKVAAKIKDFVYHYQEKSAGSYTELDLQPYAEKYLHATFSNGIPDSGRIEYVRLFTILAVFILLIACINFMNLATARSVKRAKEVGVRKVVGAMRGSLIIQFIGEALLLAFLALLLSLLLVVVLLPAFNQLSGKQLFLPVTQPAFWGTLLALTTFTGFVAGSYPALFLSSLNPVRVLKGSLKFSAGATYFRKGLVVFQFTLSILLMIGMFVIYRQMDYVQTKNLGYDRQNLIYIPIEGDLISRYSVFKEAAGNLPGVLAISKMKESPTVIEHHKGDLSWSGKDPNQPASFADAAVGYDFVKTTRLTLLEGRDFSREFGNDSASFILNETAVKKIGYVHAVGQPFQLGKVSGTIIGVLKDFHFNSMHDAIEPLVIRLDEKPKWGNILVRTAAGKTKPVLAGLAGICKDLNPDFPFTYQFSDEEYTRLYKSEQMVGTLCNYFACLAVFISCLGLFGLAMFTAAQRTREIGVRKVLGASETNIFILLSTSFLKPVLLGMLLAFPLSWYAMGQWLQHFAYKTSLEWWVFGIAGGITVLIALLTVSFQSIQAALMNPIKSLKTE</sequence>
<keyword evidence="4 6" id="KW-1133">Transmembrane helix</keyword>
<protein>
    <submittedName>
        <fullName evidence="9">ABC-type antimicrobial peptide transport system, permease component</fullName>
    </submittedName>
</protein>
<dbReference type="GO" id="GO:0022857">
    <property type="term" value="F:transmembrane transporter activity"/>
    <property type="evidence" value="ECO:0007669"/>
    <property type="project" value="TreeGrafter"/>
</dbReference>
<proteinExistence type="predicted"/>
<evidence type="ECO:0000313" key="9">
    <source>
        <dbReference type="EMBL" id="SEW53005.1"/>
    </source>
</evidence>
<dbReference type="PANTHER" id="PTHR30572">
    <property type="entry name" value="MEMBRANE COMPONENT OF TRANSPORTER-RELATED"/>
    <property type="match status" value="1"/>
</dbReference>
<keyword evidence="10" id="KW-1185">Reference proteome</keyword>
<evidence type="ECO:0000256" key="2">
    <source>
        <dbReference type="ARBA" id="ARBA00022475"/>
    </source>
</evidence>
<feature type="transmembrane region" description="Helical" evidence="6">
    <location>
        <begin position="395"/>
        <end position="418"/>
    </location>
</feature>
<evidence type="ECO:0000256" key="5">
    <source>
        <dbReference type="ARBA" id="ARBA00023136"/>
    </source>
</evidence>
<feature type="domain" description="MacB-like periplasmic core" evidence="8">
    <location>
        <begin position="42"/>
        <end position="259"/>
    </location>
</feature>
<feature type="transmembrane region" description="Helical" evidence="6">
    <location>
        <begin position="43"/>
        <end position="63"/>
    </location>
</feature>
<keyword evidence="5 6" id="KW-0472">Membrane</keyword>
<evidence type="ECO:0000313" key="10">
    <source>
        <dbReference type="Proteomes" id="UP000199310"/>
    </source>
</evidence>
<comment type="subcellular location">
    <subcellularLocation>
        <location evidence="1">Cell membrane</location>
        <topology evidence="1">Multi-pass membrane protein</topology>
    </subcellularLocation>
</comment>
<dbReference type="Pfam" id="PF02687">
    <property type="entry name" value="FtsX"/>
    <property type="match status" value="2"/>
</dbReference>
<reference evidence="10" key="1">
    <citation type="submission" date="2016-10" db="EMBL/GenBank/DDBJ databases">
        <authorList>
            <person name="Varghese N."/>
            <person name="Submissions S."/>
        </authorList>
    </citation>
    <scope>NUCLEOTIDE SEQUENCE [LARGE SCALE GENOMIC DNA]</scope>
    <source>
        <strain evidence="10">DSM 3695</strain>
    </source>
</reference>
<feature type="domain" description="MacB-like periplasmic core" evidence="8">
    <location>
        <begin position="450"/>
        <end position="644"/>
    </location>
</feature>
<dbReference type="InterPro" id="IPR050250">
    <property type="entry name" value="Macrolide_Exporter_MacB"/>
</dbReference>
<evidence type="ECO:0000256" key="1">
    <source>
        <dbReference type="ARBA" id="ARBA00004651"/>
    </source>
</evidence>
<organism evidence="9 10">
    <name type="scientific">Chitinophaga arvensicola</name>
    <dbReference type="NCBI Taxonomy" id="29529"/>
    <lineage>
        <taxon>Bacteria</taxon>
        <taxon>Pseudomonadati</taxon>
        <taxon>Bacteroidota</taxon>
        <taxon>Chitinophagia</taxon>
        <taxon>Chitinophagales</taxon>
        <taxon>Chitinophagaceae</taxon>
        <taxon>Chitinophaga</taxon>
    </lineage>
</organism>
<feature type="domain" description="ABC3 transporter permease C-terminal" evidence="7">
    <location>
        <begin position="307"/>
        <end position="423"/>
    </location>
</feature>
<dbReference type="GO" id="GO:0005886">
    <property type="term" value="C:plasma membrane"/>
    <property type="evidence" value="ECO:0007669"/>
    <property type="project" value="UniProtKB-SubCell"/>
</dbReference>
<dbReference type="InterPro" id="IPR025857">
    <property type="entry name" value="MacB_PCD"/>
</dbReference>
<dbReference type="InterPro" id="IPR003838">
    <property type="entry name" value="ABC3_permease_C"/>
</dbReference>
<keyword evidence="3 6" id="KW-0812">Transmembrane</keyword>
<evidence type="ECO:0000259" key="8">
    <source>
        <dbReference type="Pfam" id="PF12704"/>
    </source>
</evidence>
<feature type="transmembrane region" description="Helical" evidence="6">
    <location>
        <begin position="730"/>
        <end position="752"/>
    </location>
</feature>
<gene>
    <name evidence="9" type="ORF">SAMN04488122_5291</name>
</gene>
<name>A0A1I0S9V1_9BACT</name>
<feature type="domain" description="ABC3 transporter permease C-terminal" evidence="7">
    <location>
        <begin position="690"/>
        <end position="802"/>
    </location>
</feature>
<dbReference type="STRING" id="29529.SAMN04488122_5291"/>
<dbReference type="Pfam" id="PF12704">
    <property type="entry name" value="MacB_PCD"/>
    <property type="match status" value="2"/>
</dbReference>
<dbReference type="Proteomes" id="UP000199310">
    <property type="component" value="Unassembled WGS sequence"/>
</dbReference>
<evidence type="ECO:0000256" key="6">
    <source>
        <dbReference type="SAM" id="Phobius"/>
    </source>
</evidence>
<feature type="transmembrane region" description="Helical" evidence="6">
    <location>
        <begin position="772"/>
        <end position="792"/>
    </location>
</feature>
<evidence type="ECO:0000256" key="3">
    <source>
        <dbReference type="ARBA" id="ARBA00022692"/>
    </source>
</evidence>
<feature type="transmembrane region" description="Helical" evidence="6">
    <location>
        <begin position="439"/>
        <end position="463"/>
    </location>
</feature>
<accession>A0A1I0S9V1</accession>
<feature type="transmembrane region" description="Helical" evidence="6">
    <location>
        <begin position="301"/>
        <end position="323"/>
    </location>
</feature>
<feature type="transmembrane region" description="Helical" evidence="6">
    <location>
        <begin position="348"/>
        <end position="375"/>
    </location>
</feature>
<dbReference type="AlphaFoldDB" id="A0A1I0S9V1"/>
<keyword evidence="2" id="KW-1003">Cell membrane</keyword>
<feature type="transmembrane region" description="Helical" evidence="6">
    <location>
        <begin position="688"/>
        <end position="709"/>
    </location>
</feature>
<evidence type="ECO:0000259" key="7">
    <source>
        <dbReference type="Pfam" id="PF02687"/>
    </source>
</evidence>
<evidence type="ECO:0000256" key="4">
    <source>
        <dbReference type="ARBA" id="ARBA00022989"/>
    </source>
</evidence>
<dbReference type="EMBL" id="FOJG01000002">
    <property type="protein sequence ID" value="SEW53005.1"/>
    <property type="molecule type" value="Genomic_DNA"/>
</dbReference>